<dbReference type="STRING" id="50990.A0A4Y7Q2U5"/>
<evidence type="ECO:0000256" key="1">
    <source>
        <dbReference type="ARBA" id="ARBA00004141"/>
    </source>
</evidence>
<dbReference type="InterPro" id="IPR044712">
    <property type="entry name" value="SLC25A32-like"/>
</dbReference>
<accession>A0A4Y7Q2U5</accession>
<dbReference type="EMBL" id="ML170183">
    <property type="protein sequence ID" value="TDL21110.1"/>
    <property type="molecule type" value="Genomic_DNA"/>
</dbReference>
<feature type="repeat" description="Solcar" evidence="8">
    <location>
        <begin position="22"/>
        <end position="124"/>
    </location>
</feature>
<evidence type="ECO:0000256" key="6">
    <source>
        <dbReference type="ARBA" id="ARBA00022989"/>
    </source>
</evidence>
<proteinExistence type="inferred from homology"/>
<keyword evidence="5" id="KW-0677">Repeat</keyword>
<name>A0A4Y7Q2U5_9AGAM</name>
<evidence type="ECO:0000256" key="2">
    <source>
        <dbReference type="ARBA" id="ARBA00006375"/>
    </source>
</evidence>
<evidence type="ECO:0000256" key="5">
    <source>
        <dbReference type="ARBA" id="ARBA00022737"/>
    </source>
</evidence>
<dbReference type="AlphaFoldDB" id="A0A4Y7Q2U5"/>
<dbReference type="Proteomes" id="UP000294933">
    <property type="component" value="Unassembled WGS sequence"/>
</dbReference>
<feature type="region of interest" description="Disordered" evidence="10">
    <location>
        <begin position="319"/>
        <end position="342"/>
    </location>
</feature>
<evidence type="ECO:0000313" key="13">
    <source>
        <dbReference type="Proteomes" id="UP000294933"/>
    </source>
</evidence>
<dbReference type="PANTHER" id="PTHR45683">
    <property type="entry name" value="MITOCHONDRIAL NICOTINAMIDE ADENINE DINUCLEOTIDE TRANSPORTER 1-RELATED-RELATED"/>
    <property type="match status" value="1"/>
</dbReference>
<dbReference type="PROSITE" id="PS50920">
    <property type="entry name" value="SOLCAR"/>
    <property type="match status" value="1"/>
</dbReference>
<dbReference type="OrthoDB" id="21292at2759"/>
<dbReference type="InterPro" id="IPR023395">
    <property type="entry name" value="MCP_dom_sf"/>
</dbReference>
<evidence type="ECO:0000256" key="10">
    <source>
        <dbReference type="SAM" id="MobiDB-lite"/>
    </source>
</evidence>
<keyword evidence="3 9" id="KW-0813">Transport</keyword>
<comment type="subcellular location">
    <subcellularLocation>
        <location evidence="1">Membrane</location>
        <topology evidence="1">Multi-pass membrane protein</topology>
    </subcellularLocation>
</comment>
<gene>
    <name evidence="12" type="ORF">BD410DRAFT_790164</name>
</gene>
<evidence type="ECO:0008006" key="14">
    <source>
        <dbReference type="Google" id="ProtNLM"/>
    </source>
</evidence>
<dbReference type="VEuPathDB" id="FungiDB:BD410DRAFT_790164"/>
<keyword evidence="6 11" id="KW-1133">Transmembrane helix</keyword>
<comment type="similarity">
    <text evidence="2 9">Belongs to the mitochondrial carrier (TC 2.A.29) family.</text>
</comment>
<feature type="transmembrane region" description="Helical" evidence="11">
    <location>
        <begin position="189"/>
        <end position="209"/>
    </location>
</feature>
<evidence type="ECO:0000256" key="8">
    <source>
        <dbReference type="PROSITE-ProRule" id="PRU00282"/>
    </source>
</evidence>
<evidence type="ECO:0000256" key="11">
    <source>
        <dbReference type="SAM" id="Phobius"/>
    </source>
</evidence>
<keyword evidence="7 8" id="KW-0472">Membrane</keyword>
<dbReference type="Pfam" id="PF00153">
    <property type="entry name" value="Mito_carr"/>
    <property type="match status" value="2"/>
</dbReference>
<evidence type="ECO:0000256" key="3">
    <source>
        <dbReference type="ARBA" id="ARBA00022448"/>
    </source>
</evidence>
<sequence length="392" mass="44237">MAIVSMSRTFRQDLVLAVIVLFLIAYNRAALGFLGLYDYIIGVPLIGILVRFRADYRPRQPQNVDGEASVSAEASSDLTYFGTMRKVWLNEGLSGMYKGLMPTLLQRLPTKLVYANFITRDQAYRYPMLFFHNPLRTMIYILIRAVFVLPAIVLTDRSMTTRADLPWFAPKHALNVLISPSERKRPWTLYKPSLVLSYITVLLYSVYILEPTTDAIETIQHHTFGPVIGPIHIIPKILWIGSHILFRLASAAVLCSLDVIITRMSVQNWLSSPPALEETAAPEDMVLPLTADDVPKPIEKDKIKVPPLIILDDDEDEAATLPSTSSSDTRPRDAETQPSQTPPIEYIVRARDACEPYKGLSDCVRKIVSEEGCSSLFRGWWITFLGTFLLEY</sequence>
<dbReference type="GO" id="GO:0055085">
    <property type="term" value="P:transmembrane transport"/>
    <property type="evidence" value="ECO:0007669"/>
    <property type="project" value="InterPro"/>
</dbReference>
<keyword evidence="4 8" id="KW-0812">Transmembrane</keyword>
<dbReference type="SUPFAM" id="SSF103506">
    <property type="entry name" value="Mitochondrial carrier"/>
    <property type="match status" value="2"/>
</dbReference>
<evidence type="ECO:0000256" key="9">
    <source>
        <dbReference type="RuleBase" id="RU000488"/>
    </source>
</evidence>
<dbReference type="InterPro" id="IPR018108">
    <property type="entry name" value="MCP_transmembrane"/>
</dbReference>
<dbReference type="Gene3D" id="1.50.40.10">
    <property type="entry name" value="Mitochondrial carrier domain"/>
    <property type="match status" value="2"/>
</dbReference>
<keyword evidence="13" id="KW-1185">Reference proteome</keyword>
<dbReference type="GO" id="GO:0016020">
    <property type="term" value="C:membrane"/>
    <property type="evidence" value="ECO:0007669"/>
    <property type="project" value="UniProtKB-SubCell"/>
</dbReference>
<feature type="transmembrane region" description="Helical" evidence="11">
    <location>
        <begin position="137"/>
        <end position="155"/>
    </location>
</feature>
<evidence type="ECO:0000256" key="4">
    <source>
        <dbReference type="ARBA" id="ARBA00022692"/>
    </source>
</evidence>
<reference evidence="12 13" key="1">
    <citation type="submission" date="2018-06" db="EMBL/GenBank/DDBJ databases">
        <title>A transcriptomic atlas of mushroom development highlights an independent origin of complex multicellularity.</title>
        <authorList>
            <consortium name="DOE Joint Genome Institute"/>
            <person name="Krizsan K."/>
            <person name="Almasi E."/>
            <person name="Merenyi Z."/>
            <person name="Sahu N."/>
            <person name="Viragh M."/>
            <person name="Koszo T."/>
            <person name="Mondo S."/>
            <person name="Kiss B."/>
            <person name="Balint B."/>
            <person name="Kues U."/>
            <person name="Barry K."/>
            <person name="Hegedus J.C."/>
            <person name="Henrissat B."/>
            <person name="Johnson J."/>
            <person name="Lipzen A."/>
            <person name="Ohm R."/>
            <person name="Nagy I."/>
            <person name="Pangilinan J."/>
            <person name="Yan J."/>
            <person name="Xiong Y."/>
            <person name="Grigoriev I.V."/>
            <person name="Hibbett D.S."/>
            <person name="Nagy L.G."/>
        </authorList>
    </citation>
    <scope>NUCLEOTIDE SEQUENCE [LARGE SCALE GENOMIC DNA]</scope>
    <source>
        <strain evidence="12 13">SZMC22713</strain>
    </source>
</reference>
<evidence type="ECO:0000313" key="12">
    <source>
        <dbReference type="EMBL" id="TDL21110.1"/>
    </source>
</evidence>
<evidence type="ECO:0000256" key="7">
    <source>
        <dbReference type="ARBA" id="ARBA00023136"/>
    </source>
</evidence>
<organism evidence="12 13">
    <name type="scientific">Rickenella mellea</name>
    <dbReference type="NCBI Taxonomy" id="50990"/>
    <lineage>
        <taxon>Eukaryota</taxon>
        <taxon>Fungi</taxon>
        <taxon>Dikarya</taxon>
        <taxon>Basidiomycota</taxon>
        <taxon>Agaricomycotina</taxon>
        <taxon>Agaricomycetes</taxon>
        <taxon>Hymenochaetales</taxon>
        <taxon>Rickenellaceae</taxon>
        <taxon>Rickenella</taxon>
    </lineage>
</organism>
<dbReference type="GO" id="GO:0006862">
    <property type="term" value="P:nucleotide transport"/>
    <property type="evidence" value="ECO:0007669"/>
    <property type="project" value="InterPro"/>
</dbReference>
<protein>
    <recommendedName>
        <fullName evidence="14">Mitochondrial carrier</fullName>
    </recommendedName>
</protein>